<dbReference type="InterPro" id="IPR022398">
    <property type="entry name" value="Peptidase_S8_His-AS"/>
</dbReference>
<comment type="caution">
    <text evidence="8">The sequence shown here is derived from an EMBL/GenBank/DDBJ whole genome shotgun (WGS) entry which is preliminary data.</text>
</comment>
<dbReference type="PRINTS" id="PR00723">
    <property type="entry name" value="SUBTILISIN"/>
</dbReference>
<accession>A0A1G1YEJ7</accession>
<evidence type="ECO:0000256" key="4">
    <source>
        <dbReference type="ARBA" id="ARBA00022825"/>
    </source>
</evidence>
<dbReference type="InterPro" id="IPR028994">
    <property type="entry name" value="Integrin_alpha_N"/>
</dbReference>
<gene>
    <name evidence="8" type="ORF">A3J65_04365</name>
</gene>
<dbReference type="Proteomes" id="UP000178501">
    <property type="component" value="Unassembled WGS sequence"/>
</dbReference>
<evidence type="ECO:0000256" key="2">
    <source>
        <dbReference type="ARBA" id="ARBA00022670"/>
    </source>
</evidence>
<dbReference type="InterPro" id="IPR000209">
    <property type="entry name" value="Peptidase_S8/S53_dom"/>
</dbReference>
<evidence type="ECO:0000256" key="3">
    <source>
        <dbReference type="ARBA" id="ARBA00022801"/>
    </source>
</evidence>
<evidence type="ECO:0000259" key="7">
    <source>
        <dbReference type="Pfam" id="PF00082"/>
    </source>
</evidence>
<evidence type="ECO:0000313" key="8">
    <source>
        <dbReference type="EMBL" id="OGY50236.1"/>
    </source>
</evidence>
<dbReference type="InterPro" id="IPR023827">
    <property type="entry name" value="Peptidase_S8_Asp-AS"/>
</dbReference>
<dbReference type="Gene3D" id="2.130.10.130">
    <property type="entry name" value="Integrin alpha, N-terminal"/>
    <property type="match status" value="1"/>
</dbReference>
<comment type="similarity">
    <text evidence="1 5 6">Belongs to the peptidase S8 family.</text>
</comment>
<evidence type="ECO:0000256" key="6">
    <source>
        <dbReference type="RuleBase" id="RU003355"/>
    </source>
</evidence>
<keyword evidence="2 5" id="KW-0645">Protease</keyword>
<dbReference type="InterPro" id="IPR050131">
    <property type="entry name" value="Peptidase_S8_subtilisin-like"/>
</dbReference>
<reference evidence="8 9" key="1">
    <citation type="journal article" date="2016" name="Nat. Commun.">
        <title>Thousands of microbial genomes shed light on interconnected biogeochemical processes in an aquifer system.</title>
        <authorList>
            <person name="Anantharaman K."/>
            <person name="Brown C.T."/>
            <person name="Hug L.A."/>
            <person name="Sharon I."/>
            <person name="Castelle C.J."/>
            <person name="Probst A.J."/>
            <person name="Thomas B.C."/>
            <person name="Singh A."/>
            <person name="Wilkins M.J."/>
            <person name="Karaoz U."/>
            <person name="Brodie E.L."/>
            <person name="Williams K.H."/>
            <person name="Hubbard S.S."/>
            <person name="Banfield J.F."/>
        </authorList>
    </citation>
    <scope>NUCLEOTIDE SEQUENCE [LARGE SCALE GENOMIC DNA]</scope>
</reference>
<dbReference type="PROSITE" id="PS51892">
    <property type="entry name" value="SUBTILASE"/>
    <property type="match status" value="1"/>
</dbReference>
<dbReference type="CDD" id="cd07473">
    <property type="entry name" value="Peptidases_S8_Subtilisin_like"/>
    <property type="match status" value="1"/>
</dbReference>
<proteinExistence type="inferred from homology"/>
<evidence type="ECO:0000313" key="9">
    <source>
        <dbReference type="Proteomes" id="UP000178501"/>
    </source>
</evidence>
<feature type="domain" description="Peptidase S8/S53" evidence="7">
    <location>
        <begin position="125"/>
        <end position="416"/>
    </location>
</feature>
<dbReference type="AlphaFoldDB" id="A0A1G1YEJ7"/>
<dbReference type="SUPFAM" id="SSF69318">
    <property type="entry name" value="Integrin alpha N-terminal domain"/>
    <property type="match status" value="1"/>
</dbReference>
<organism evidence="8 9">
    <name type="scientific">Candidatus Buchananbacteria bacterium RIFCSPHIGHO2_02_FULL_45_11b</name>
    <dbReference type="NCBI Taxonomy" id="1797541"/>
    <lineage>
        <taxon>Bacteria</taxon>
        <taxon>Candidatus Buchananiibacteriota</taxon>
    </lineage>
</organism>
<dbReference type="InterPro" id="IPR023828">
    <property type="entry name" value="Peptidase_S8_Ser-AS"/>
</dbReference>
<dbReference type="InterPro" id="IPR036852">
    <property type="entry name" value="Peptidase_S8/S53_dom_sf"/>
</dbReference>
<sequence>MAKLKSRTLLIAFVPVFLFLGVFCYFGSGAAAKPDNFVKGEVIVKFKNNPEIYKIKASQDVDIHSLIKQYQAEDEIEYLEPNYTYRFAAFPNDPDFSRQWYLFSVKAKGFWSKDLLTRESELIVKKSVIAVLDTGVQLDHPDLKEKIWFNADEKANDGIDNDKNNYVDDVNGWNFVENNSNPSPLFSGNYKAEAVNHGTIVASIAAAVNNNNSGIAGMSWSGQIMPLKVLDNAGQGDVYAVVLAINYAVDNGADVINMSFVGNGYSQSLYNAVKRAYDRNILVVAAAGSTEADSNGVDLDAAKAYPVCYDGASGENLVIGVGSVGKDLKKSSFSNYGGCLDLVAPGESFFAAQFYKPGVAGFEKYYNGYWAGTSLSAPLVSGVLATIKALRPNFNAGTIADFLLKSAKNINDVNPNYSGKLGAGLLDAEETLNQLLGQRLPESKGGQNNYIVAGLGFRSFPQLKILKTDGTVFKAFYPYDVNFNGAINVAVGDVNGDGQEEVITGAGVGGGAHVRIFNINGQLISQFFAYDKKLRHGVNVAAGDVNGDGLDEIITAPAKGTKSEIKVFGYQGNIISQFFAYEAEFFGGVKAAACDINNDGKKEIIAGPGAGGGPQVKIFSLSGRLISQFFAYNANSKGGINLACGDVHGDNQPEIIVSLENNFMPIVRIFTYQGSVVGSFFAYEPNFTKGVQVSSGDVDNDGAAEIIAGPVSGGGSRINIFDLAGKLKFSLNAHNENYSGGVRPAIISY</sequence>
<dbReference type="InterPro" id="IPR034204">
    <property type="entry name" value="PfSUB1-like_cat_dom"/>
</dbReference>
<evidence type="ECO:0000256" key="5">
    <source>
        <dbReference type="PROSITE-ProRule" id="PRU01240"/>
    </source>
</evidence>
<dbReference type="PROSITE" id="PS00137">
    <property type="entry name" value="SUBTILASE_HIS"/>
    <property type="match status" value="1"/>
</dbReference>
<dbReference type="SUPFAM" id="SSF52743">
    <property type="entry name" value="Subtilisin-like"/>
    <property type="match status" value="1"/>
</dbReference>
<feature type="active site" description="Charge relay system" evidence="5">
    <location>
        <position position="374"/>
    </location>
</feature>
<dbReference type="PROSITE" id="PS00136">
    <property type="entry name" value="SUBTILASE_ASP"/>
    <property type="match status" value="1"/>
</dbReference>
<keyword evidence="3 5" id="KW-0378">Hydrolase</keyword>
<keyword evidence="4 5" id="KW-0720">Serine protease</keyword>
<dbReference type="GO" id="GO:0004252">
    <property type="term" value="F:serine-type endopeptidase activity"/>
    <property type="evidence" value="ECO:0007669"/>
    <property type="project" value="UniProtKB-UniRule"/>
</dbReference>
<dbReference type="PANTHER" id="PTHR43806">
    <property type="entry name" value="PEPTIDASE S8"/>
    <property type="match status" value="1"/>
</dbReference>
<evidence type="ECO:0000256" key="1">
    <source>
        <dbReference type="ARBA" id="ARBA00011073"/>
    </source>
</evidence>
<feature type="active site" description="Charge relay system" evidence="5">
    <location>
        <position position="197"/>
    </location>
</feature>
<dbReference type="Gene3D" id="3.40.50.200">
    <property type="entry name" value="Peptidase S8/S53 domain"/>
    <property type="match status" value="1"/>
</dbReference>
<dbReference type="InterPro" id="IPR015500">
    <property type="entry name" value="Peptidase_S8_subtilisin-rel"/>
</dbReference>
<name>A0A1G1YEJ7_9BACT</name>
<dbReference type="GO" id="GO:0006508">
    <property type="term" value="P:proteolysis"/>
    <property type="evidence" value="ECO:0007669"/>
    <property type="project" value="UniProtKB-KW"/>
</dbReference>
<dbReference type="PANTHER" id="PTHR43806:SF11">
    <property type="entry name" value="CEREVISIN-RELATED"/>
    <property type="match status" value="1"/>
</dbReference>
<dbReference type="Pfam" id="PF00082">
    <property type="entry name" value="Peptidase_S8"/>
    <property type="match status" value="1"/>
</dbReference>
<protein>
    <recommendedName>
        <fullName evidence="7">Peptidase S8/S53 domain-containing protein</fullName>
    </recommendedName>
</protein>
<dbReference type="PROSITE" id="PS00138">
    <property type="entry name" value="SUBTILASE_SER"/>
    <property type="match status" value="1"/>
</dbReference>
<feature type="active site" description="Charge relay system" evidence="5">
    <location>
        <position position="133"/>
    </location>
</feature>
<dbReference type="EMBL" id="MHIK01000064">
    <property type="protein sequence ID" value="OGY50236.1"/>
    <property type="molecule type" value="Genomic_DNA"/>
</dbReference>